<dbReference type="InterPro" id="IPR011990">
    <property type="entry name" value="TPR-like_helical_dom_sf"/>
</dbReference>
<dbReference type="Pfam" id="PF13181">
    <property type="entry name" value="TPR_8"/>
    <property type="match status" value="1"/>
</dbReference>
<feature type="repeat" description="TPR" evidence="3">
    <location>
        <begin position="127"/>
        <end position="160"/>
    </location>
</feature>
<protein>
    <submittedName>
        <fullName evidence="4">Tetratricopeptide (TPR) repeat protein</fullName>
    </submittedName>
</protein>
<evidence type="ECO:0000313" key="4">
    <source>
        <dbReference type="EMBL" id="MBB6478804.1"/>
    </source>
</evidence>
<dbReference type="InterPro" id="IPR051012">
    <property type="entry name" value="CellSynth/LPSAsmb/PSIAsmb"/>
</dbReference>
<dbReference type="AlphaFoldDB" id="A0A841R1E4"/>
<dbReference type="SMART" id="SM00028">
    <property type="entry name" value="TPR"/>
    <property type="match status" value="2"/>
</dbReference>
<comment type="caution">
    <text evidence="4">The sequence shown here is derived from an EMBL/GenBank/DDBJ whole genome shotgun (WGS) entry which is preliminary data.</text>
</comment>
<accession>A0A841R1E4</accession>
<dbReference type="PANTHER" id="PTHR45586">
    <property type="entry name" value="TPR REPEAT-CONTAINING PROTEIN PA4667"/>
    <property type="match status" value="1"/>
</dbReference>
<reference evidence="4 5" key="1">
    <citation type="submission" date="2020-08" db="EMBL/GenBank/DDBJ databases">
        <title>Genomic Encyclopedia of Type Strains, Phase IV (KMG-IV): sequencing the most valuable type-strain genomes for metagenomic binning, comparative biology and taxonomic classification.</title>
        <authorList>
            <person name="Goeker M."/>
        </authorList>
    </citation>
    <scope>NUCLEOTIDE SEQUENCE [LARGE SCALE GENOMIC DNA]</scope>
    <source>
        <strain evidence="4 5">DSM 2461</strain>
    </source>
</reference>
<evidence type="ECO:0000313" key="5">
    <source>
        <dbReference type="Proteomes" id="UP000587760"/>
    </source>
</evidence>
<dbReference type="PROSITE" id="PS50005">
    <property type="entry name" value="TPR"/>
    <property type="match status" value="1"/>
</dbReference>
<name>A0A841R1E4_9SPIO</name>
<dbReference type="Gene3D" id="1.25.40.10">
    <property type="entry name" value="Tetratricopeptide repeat domain"/>
    <property type="match status" value="1"/>
</dbReference>
<dbReference type="SUPFAM" id="SSF48452">
    <property type="entry name" value="TPR-like"/>
    <property type="match status" value="1"/>
</dbReference>
<evidence type="ECO:0000256" key="1">
    <source>
        <dbReference type="ARBA" id="ARBA00022737"/>
    </source>
</evidence>
<dbReference type="PANTHER" id="PTHR45586:SF1">
    <property type="entry name" value="LIPOPOLYSACCHARIDE ASSEMBLY PROTEIN B"/>
    <property type="match status" value="1"/>
</dbReference>
<gene>
    <name evidence="4" type="ORF">HNR50_000437</name>
</gene>
<evidence type="ECO:0000256" key="3">
    <source>
        <dbReference type="PROSITE-ProRule" id="PRU00339"/>
    </source>
</evidence>
<dbReference type="Proteomes" id="UP000587760">
    <property type="component" value="Unassembled WGS sequence"/>
</dbReference>
<evidence type="ECO:0000256" key="2">
    <source>
        <dbReference type="ARBA" id="ARBA00022803"/>
    </source>
</evidence>
<organism evidence="4 5">
    <name type="scientific">Spirochaeta isovalerica</name>
    <dbReference type="NCBI Taxonomy" id="150"/>
    <lineage>
        <taxon>Bacteria</taxon>
        <taxon>Pseudomonadati</taxon>
        <taxon>Spirochaetota</taxon>
        <taxon>Spirochaetia</taxon>
        <taxon>Spirochaetales</taxon>
        <taxon>Spirochaetaceae</taxon>
        <taxon>Spirochaeta</taxon>
    </lineage>
</organism>
<sequence length="315" mass="37151">MDKTEQDGNRLTDLINRVYVAYRNGAIEESAELLNEAHSIDYDNPLVLSALKCTRFWLDRFEKLETSMEDFEKGEFLVRQWLIFLDKFGCNLQDCFEDGLYNLKQGIFRTALKYYSRIREGDRDPEPEILLRIGRCHKTLGDYDRAIAALEKALRRESKSSQILAELADCYFMVDKIRNSKVFFREAFFIDPQAIDVELLEADIITRLVGEVKKKGYTGRELNEWLPVYAVIFGVFNVKRELRPIEYGKLKQTIFSLKNELQESVDRSLLLPRLINHYFWLIDHYLCINKDWETVEEVLLNIKLLHVGIYEQYTN</sequence>
<dbReference type="InterPro" id="IPR019734">
    <property type="entry name" value="TPR_rpt"/>
</dbReference>
<proteinExistence type="predicted"/>
<dbReference type="RefSeq" id="WP_184743060.1">
    <property type="nucleotide sequence ID" value="NZ_JACHGJ010000001.1"/>
</dbReference>
<keyword evidence="1" id="KW-0677">Repeat</keyword>
<keyword evidence="2 3" id="KW-0802">TPR repeat</keyword>
<dbReference type="EMBL" id="JACHGJ010000001">
    <property type="protein sequence ID" value="MBB6478804.1"/>
    <property type="molecule type" value="Genomic_DNA"/>
</dbReference>
<keyword evidence="5" id="KW-1185">Reference proteome</keyword>